<keyword evidence="1" id="KW-0732">Signal</keyword>
<organism evidence="2 3">
    <name type="scientific">Denitrovibrio acetiphilus (strain DSM 12809 / NBRC 114555 / N2460)</name>
    <dbReference type="NCBI Taxonomy" id="522772"/>
    <lineage>
        <taxon>Bacteria</taxon>
        <taxon>Pseudomonadati</taxon>
        <taxon>Deferribacterota</taxon>
        <taxon>Deferribacteres</taxon>
        <taxon>Deferribacterales</taxon>
        <taxon>Geovibrionaceae</taxon>
        <taxon>Denitrovibrio</taxon>
    </lineage>
</organism>
<dbReference type="Gene3D" id="3.40.720.10">
    <property type="entry name" value="Alkaline Phosphatase, subunit A"/>
    <property type="match status" value="1"/>
</dbReference>
<keyword evidence="3" id="KW-1185">Reference proteome</keyword>
<dbReference type="GO" id="GO:0016787">
    <property type="term" value="F:hydrolase activity"/>
    <property type="evidence" value="ECO:0007669"/>
    <property type="project" value="UniProtKB-ARBA"/>
</dbReference>
<dbReference type="RefSeq" id="WP_013011389.1">
    <property type="nucleotide sequence ID" value="NC_013943.1"/>
</dbReference>
<dbReference type="AlphaFoldDB" id="D4H295"/>
<dbReference type="PANTHER" id="PTHR10151">
    <property type="entry name" value="ECTONUCLEOTIDE PYROPHOSPHATASE/PHOSPHODIESTERASE"/>
    <property type="match status" value="1"/>
</dbReference>
<dbReference type="PaxDb" id="522772-Dacet_2124"/>
<reference evidence="2 3" key="1">
    <citation type="journal article" date="2010" name="Stand. Genomic Sci.">
        <title>Complete genome sequence of Denitrovibrio acetiphilus type strain (N2460).</title>
        <authorList>
            <person name="Kiss H."/>
            <person name="Lang E."/>
            <person name="Lapidus A."/>
            <person name="Copeland A."/>
            <person name="Nolan M."/>
            <person name="Glavina Del Rio T."/>
            <person name="Chen F."/>
            <person name="Lucas S."/>
            <person name="Tice H."/>
            <person name="Cheng J.F."/>
            <person name="Han C."/>
            <person name="Goodwin L."/>
            <person name="Pitluck S."/>
            <person name="Liolios K."/>
            <person name="Pati A."/>
            <person name="Ivanova N."/>
            <person name="Mavromatis K."/>
            <person name="Chen A."/>
            <person name="Palaniappan K."/>
            <person name="Land M."/>
            <person name="Hauser L."/>
            <person name="Chang Y.J."/>
            <person name="Jeffries C.D."/>
            <person name="Detter J.C."/>
            <person name="Brettin T."/>
            <person name="Spring S."/>
            <person name="Rohde M."/>
            <person name="Goker M."/>
            <person name="Woyke T."/>
            <person name="Bristow J."/>
            <person name="Eisen J.A."/>
            <person name="Markowitz V."/>
            <person name="Hugenholtz P."/>
            <person name="Kyrpides N.C."/>
            <person name="Klenk H.P."/>
        </authorList>
    </citation>
    <scope>NUCLEOTIDE SEQUENCE [LARGE SCALE GENOMIC DNA]</scope>
    <source>
        <strain evidence="3">DSM 12809 / NBRC 114555 / N2460</strain>
    </source>
</reference>
<dbReference type="Proteomes" id="UP000002012">
    <property type="component" value="Chromosome"/>
</dbReference>
<dbReference type="KEGG" id="dap:Dacet_2124"/>
<dbReference type="InParanoid" id="D4H295"/>
<protein>
    <submittedName>
        <fullName evidence="2">Type I phosphodiesterase/nucleotide pyrophosphatase</fullName>
    </submittedName>
</protein>
<dbReference type="Pfam" id="PF01663">
    <property type="entry name" value="Phosphodiest"/>
    <property type="match status" value="1"/>
</dbReference>
<gene>
    <name evidence="2" type="ordered locus">Dacet_2124</name>
</gene>
<accession>D4H295</accession>
<evidence type="ECO:0000256" key="1">
    <source>
        <dbReference type="SAM" id="SignalP"/>
    </source>
</evidence>
<dbReference type="HOGENOM" id="CLU_078712_0_0_0"/>
<dbReference type="InterPro" id="IPR002591">
    <property type="entry name" value="Phosphodiest/P_Trfase"/>
</dbReference>
<feature type="signal peptide" evidence="1">
    <location>
        <begin position="1"/>
        <end position="18"/>
    </location>
</feature>
<proteinExistence type="predicted"/>
<dbReference type="OrthoDB" id="1956004at2"/>
<evidence type="ECO:0000313" key="3">
    <source>
        <dbReference type="Proteomes" id="UP000002012"/>
    </source>
</evidence>
<dbReference type="InterPro" id="IPR017850">
    <property type="entry name" value="Alkaline_phosphatase_core_sf"/>
</dbReference>
<dbReference type="PANTHER" id="PTHR10151:SF120">
    <property type="entry name" value="BIS(5'-ADENOSYL)-TRIPHOSPHATASE"/>
    <property type="match status" value="1"/>
</dbReference>
<dbReference type="eggNOG" id="COG1524">
    <property type="taxonomic scope" value="Bacteria"/>
</dbReference>
<dbReference type="EMBL" id="CP001968">
    <property type="protein sequence ID" value="ADD68886.1"/>
    <property type="molecule type" value="Genomic_DNA"/>
</dbReference>
<feature type="chain" id="PRO_5003058178" evidence="1">
    <location>
        <begin position="19"/>
        <end position="261"/>
    </location>
</feature>
<sequence length="261" mass="29154" precursor="true">MKIIVCILLLLNVNLAFAENKDYSSVVVISIDALHPDAISEESCPNIYNFIKKGRYSADAKSTTPPKTLISHVAMLTGLSPEKNGKVDNIWKKGEARVSKPTMLTTAKKAGYETALIYSKPKLGYLANDYTDKEIYSRDDAIEKATAILNPAEKQFIFLHISGLDFVGPESGWLSPEYMEEFNFIDEQLADFFNKISASPTYLMVITSDHAGHAKIHGSDHPDDFKRPLIVYSSVKALPEIPDSALLPDKFKTFIERLYLD</sequence>
<evidence type="ECO:0000313" key="2">
    <source>
        <dbReference type="EMBL" id="ADD68886.1"/>
    </source>
</evidence>
<name>D4H295_DENA2</name>
<dbReference type="STRING" id="522772.Dacet_2124"/>
<dbReference type="SUPFAM" id="SSF53649">
    <property type="entry name" value="Alkaline phosphatase-like"/>
    <property type="match status" value="1"/>
</dbReference>